<dbReference type="EMBL" id="CADCTS010000332">
    <property type="protein sequence ID" value="CAA9315080.1"/>
    <property type="molecule type" value="Genomic_DNA"/>
</dbReference>
<sequence>MPQPLQPFLHDLVTVLAAPTQVLSARTGDVVADTERAGAQGVLHADVRVLSRVVVEVDGDPGEHIATEEAGRTARFTTLLRHVGAGLTAVPDPTLRLDRDREVEPGGMTERLRLSSVLADDVPVTVTASFAADLATVETIKTGRRGTPGPLDLRDGRPRWGDDDIAATLTAAGATWSAGPGGSGTVASWSVVVPAHGSVEVGWRLDVSDRGGVVVAAADGWAPEELPPVADSRLAPWLRRSLEDLDGLRMARPQAPGDVFFAAGAPWYLTLFGRDSLWAARLVLPVSLEPARGTLRALAALQGTTTDVERAEQPGKIMHELRRGAFGLGTMSLPPLYYGTIDATPLWVCLLHDAWRAGLPEAEVRELLPALEAALGWLLTDFDADGDGFGEYLDESGHGLANQGWKDSADSVRFRDGRIAEGPVALCEVQGYAHEAAVSGAALLEAFDRPGAERLRTWAAGLADRFRDAFWVGEGEDRYPALALDGHGTRVDSLTSNIGHLLGTGLLDAEEERLVARHVAGPALDSGLGLRTMSTDDAGFSPLSYHCGSVWPHDTAVVVAGLARAGLAEHASGLVEGLLRASVAFEQRLPELWSGEGRPVPYPASCRPQAWSAAAAVVVASVLGLGSR</sequence>
<dbReference type="AlphaFoldDB" id="A0A6J4KTN9"/>
<organism evidence="3">
    <name type="scientific">uncultured Friedmanniella sp</name>
    <dbReference type="NCBI Taxonomy" id="335381"/>
    <lineage>
        <taxon>Bacteria</taxon>
        <taxon>Bacillati</taxon>
        <taxon>Actinomycetota</taxon>
        <taxon>Actinomycetes</taxon>
        <taxon>Propionibacteriales</taxon>
        <taxon>Nocardioidaceae</taxon>
        <taxon>Friedmanniella</taxon>
        <taxon>environmental samples</taxon>
    </lineage>
</organism>
<feature type="domain" description="Mannosylglycerate hydrolase MGH1-like glycoside hydrolase" evidence="2">
    <location>
        <begin position="355"/>
        <end position="581"/>
    </location>
</feature>
<dbReference type="InterPro" id="IPR054491">
    <property type="entry name" value="MGH1-like_GH"/>
</dbReference>
<evidence type="ECO:0000259" key="1">
    <source>
        <dbReference type="Pfam" id="PF14742"/>
    </source>
</evidence>
<accession>A0A6J4KTN9</accession>
<reference evidence="3" key="1">
    <citation type="submission" date="2020-02" db="EMBL/GenBank/DDBJ databases">
        <authorList>
            <person name="Meier V. D."/>
        </authorList>
    </citation>
    <scope>NUCLEOTIDE SEQUENCE</scope>
    <source>
        <strain evidence="3">AVDCRST_MAG48</strain>
    </source>
</reference>
<dbReference type="Pfam" id="PF22422">
    <property type="entry name" value="MGH1-like_GH"/>
    <property type="match status" value="1"/>
</dbReference>
<dbReference type="InterPro" id="IPR032856">
    <property type="entry name" value="GDE_N_bis"/>
</dbReference>
<dbReference type="InterPro" id="IPR012341">
    <property type="entry name" value="6hp_glycosidase-like_sf"/>
</dbReference>
<gene>
    <name evidence="3" type="ORF">AVDCRST_MAG48-2307</name>
</gene>
<protein>
    <submittedName>
        <fullName evidence="3">Glycogen debranching enzyme (Alpha-1,6-glucosidase)</fullName>
    </submittedName>
</protein>
<evidence type="ECO:0000313" key="3">
    <source>
        <dbReference type="EMBL" id="CAA9315080.1"/>
    </source>
</evidence>
<feature type="domain" description="Putative glycogen debranching enzyme N-terminal" evidence="1">
    <location>
        <begin position="18"/>
        <end position="204"/>
    </location>
</feature>
<dbReference type="Pfam" id="PF14742">
    <property type="entry name" value="GDE_N_bis"/>
    <property type="match status" value="1"/>
</dbReference>
<name>A0A6J4KTN9_9ACTN</name>
<dbReference type="InterPro" id="IPR008928">
    <property type="entry name" value="6-hairpin_glycosidase_sf"/>
</dbReference>
<evidence type="ECO:0000259" key="2">
    <source>
        <dbReference type="Pfam" id="PF22422"/>
    </source>
</evidence>
<dbReference type="SUPFAM" id="SSF48208">
    <property type="entry name" value="Six-hairpin glycosidases"/>
    <property type="match status" value="1"/>
</dbReference>
<dbReference type="GO" id="GO:0005975">
    <property type="term" value="P:carbohydrate metabolic process"/>
    <property type="evidence" value="ECO:0007669"/>
    <property type="project" value="InterPro"/>
</dbReference>
<proteinExistence type="predicted"/>
<dbReference type="Gene3D" id="1.50.10.10">
    <property type="match status" value="1"/>
</dbReference>